<dbReference type="Gene3D" id="1.20.144.10">
    <property type="entry name" value="Phosphatidic acid phosphatase type 2/haloperoxidase"/>
    <property type="match status" value="2"/>
</dbReference>
<dbReference type="InterPro" id="IPR036938">
    <property type="entry name" value="PAP2/HPO_sf"/>
</dbReference>
<evidence type="ECO:0000259" key="2">
    <source>
        <dbReference type="SMART" id="SM00014"/>
    </source>
</evidence>
<dbReference type="Pfam" id="PF01569">
    <property type="entry name" value="PAP2"/>
    <property type="match status" value="1"/>
</dbReference>
<dbReference type="CDD" id="cd03392">
    <property type="entry name" value="PAP2_like_2"/>
    <property type="match status" value="1"/>
</dbReference>
<feature type="transmembrane region" description="Helical" evidence="1">
    <location>
        <begin position="139"/>
        <end position="158"/>
    </location>
</feature>
<sequence>MEEILINQFLQSFSSLPLDIFFNAITFLGHPAFWILIGAWFFWCGKEKKSFALISLILFTTVITGALKALIARPRPEGVVTFEEKNTFSMPSGHATIISSVFFFAKTEIKKHEKALFIISIILVGISRLYLGVHFLSDVLAGIILGYVLGKIFWLSYGELKKISTTLAKNNEGKIFILLLIITLIALELLPDWFNAGFLLIGYFIGYITYTIKGIKIKPKNKNLSVLGGTIIFGTLGISAYLSEGIISQALFLTAGIFTTLIWPIIVNKLKI</sequence>
<feature type="transmembrane region" description="Helical" evidence="1">
    <location>
        <begin position="50"/>
        <end position="71"/>
    </location>
</feature>
<dbReference type="SMART" id="SM00014">
    <property type="entry name" value="acidPPc"/>
    <property type="match status" value="1"/>
</dbReference>
<feature type="transmembrane region" description="Helical" evidence="1">
    <location>
        <begin position="170"/>
        <end position="187"/>
    </location>
</feature>
<dbReference type="SUPFAM" id="SSF48317">
    <property type="entry name" value="Acid phosphatase/Vanadium-dependent haloperoxidase"/>
    <property type="match status" value="1"/>
</dbReference>
<proteinExistence type="predicted"/>
<feature type="transmembrane region" description="Helical" evidence="1">
    <location>
        <begin position="20"/>
        <end position="43"/>
    </location>
</feature>
<reference evidence="3 4" key="1">
    <citation type="journal article" date="2020" name="Biotechnol. Biofuels">
        <title>New insights from the biogas microbiome by comprehensive genome-resolved metagenomics of nearly 1600 species originating from multiple anaerobic digesters.</title>
        <authorList>
            <person name="Campanaro S."/>
            <person name="Treu L."/>
            <person name="Rodriguez-R L.M."/>
            <person name="Kovalovszki A."/>
            <person name="Ziels R.M."/>
            <person name="Maus I."/>
            <person name="Zhu X."/>
            <person name="Kougias P.G."/>
            <person name="Basile A."/>
            <person name="Luo G."/>
            <person name="Schluter A."/>
            <person name="Konstantinidis K.T."/>
            <person name="Angelidaki I."/>
        </authorList>
    </citation>
    <scope>NUCLEOTIDE SEQUENCE [LARGE SCALE GENOMIC DNA]</scope>
    <source>
        <strain evidence="3">AS22ysBPME_79</strain>
    </source>
</reference>
<feature type="transmembrane region" description="Helical" evidence="1">
    <location>
        <begin position="193"/>
        <end position="212"/>
    </location>
</feature>
<dbReference type="AlphaFoldDB" id="A0A7K4BZZ5"/>
<feature type="transmembrane region" description="Helical" evidence="1">
    <location>
        <begin position="116"/>
        <end position="133"/>
    </location>
</feature>
<feature type="domain" description="Phosphatidic acid phosphatase type 2/haloperoxidase" evidence="2">
    <location>
        <begin position="48"/>
        <end position="154"/>
    </location>
</feature>
<gene>
    <name evidence="3" type="ORF">GX950_02850</name>
</gene>
<evidence type="ECO:0000313" key="4">
    <source>
        <dbReference type="Proteomes" id="UP000526302"/>
    </source>
</evidence>
<organism evidence="3 4">
    <name type="scientific">Candidatus Iainarchaeum sp</name>
    <dbReference type="NCBI Taxonomy" id="3101447"/>
    <lineage>
        <taxon>Archaea</taxon>
        <taxon>Candidatus Iainarchaeota</taxon>
        <taxon>Candidatus Iainarchaeia</taxon>
        <taxon>Candidatus Iainarchaeales</taxon>
        <taxon>Candidatus Iainarchaeaceae</taxon>
        <taxon>Candidatus Iainarchaeum</taxon>
    </lineage>
</organism>
<dbReference type="InterPro" id="IPR000326">
    <property type="entry name" value="PAP2/HPO"/>
</dbReference>
<keyword evidence="1" id="KW-0812">Transmembrane</keyword>
<feature type="transmembrane region" description="Helical" evidence="1">
    <location>
        <begin position="224"/>
        <end position="243"/>
    </location>
</feature>
<feature type="transmembrane region" description="Helical" evidence="1">
    <location>
        <begin position="249"/>
        <end position="267"/>
    </location>
</feature>
<evidence type="ECO:0000313" key="3">
    <source>
        <dbReference type="EMBL" id="NMA44721.1"/>
    </source>
</evidence>
<dbReference type="Proteomes" id="UP000526302">
    <property type="component" value="Unassembled WGS sequence"/>
</dbReference>
<dbReference type="PANTHER" id="PTHR14969:SF13">
    <property type="entry name" value="AT30094P"/>
    <property type="match status" value="1"/>
</dbReference>
<feature type="transmembrane region" description="Helical" evidence="1">
    <location>
        <begin position="91"/>
        <end position="109"/>
    </location>
</feature>
<protein>
    <submittedName>
        <fullName evidence="3">Phosphatase PAP2 family protein</fullName>
    </submittedName>
</protein>
<dbReference type="PANTHER" id="PTHR14969">
    <property type="entry name" value="SPHINGOSINE-1-PHOSPHATE PHOSPHOHYDROLASE"/>
    <property type="match status" value="1"/>
</dbReference>
<dbReference type="EMBL" id="JAAZKV010000019">
    <property type="protein sequence ID" value="NMA44721.1"/>
    <property type="molecule type" value="Genomic_DNA"/>
</dbReference>
<evidence type="ECO:0000256" key="1">
    <source>
        <dbReference type="SAM" id="Phobius"/>
    </source>
</evidence>
<accession>A0A7K4BZZ5</accession>
<name>A0A7K4BZZ5_9ARCH</name>
<comment type="caution">
    <text evidence="3">The sequence shown here is derived from an EMBL/GenBank/DDBJ whole genome shotgun (WGS) entry which is preliminary data.</text>
</comment>
<keyword evidence="1" id="KW-0472">Membrane</keyword>
<keyword evidence="1" id="KW-1133">Transmembrane helix</keyword>